<dbReference type="Gene3D" id="3.40.50.1370">
    <property type="entry name" value="Aspartate/ornithine carbamoyltransferase"/>
    <property type="match status" value="2"/>
</dbReference>
<name>F2K3Q7_MARM1</name>
<dbReference type="PANTHER" id="PTHR45753">
    <property type="entry name" value="ORNITHINE CARBAMOYLTRANSFERASE, MITOCHONDRIAL"/>
    <property type="match status" value="1"/>
</dbReference>
<dbReference type="EMBL" id="CP002583">
    <property type="protein sequence ID" value="ADZ90156.1"/>
    <property type="molecule type" value="Genomic_DNA"/>
</dbReference>
<dbReference type="InterPro" id="IPR036901">
    <property type="entry name" value="Asp/Orn_carbamoylTrfase_sf"/>
</dbReference>
<keyword evidence="1 3" id="KW-0808">Transferase</keyword>
<dbReference type="InterPro" id="IPR006132">
    <property type="entry name" value="Asp/Orn_carbamoyltranf_P-bd"/>
</dbReference>
<sequence length="288" mass="32971">MEHFISVESLTKSEIYSLIYELNDICHSDSSIAQYYCDNATLLRSKLMATLFLSKSLRTRASFISSFLRLGGSHLCFEEVERCIIDKTNMEPLEDIAGYISQYCDTLVIRSDNLDHFEKLTSGASVPIISAGHAQISHPTTALNYLADIHQNLGRLHDLRVLVVAKLPKRSVMSLIEGLNKWDNSIDYIDPNTSSVKGLSEDEEVLKKYNVIFFDENQSDYESEESYFSLNYKTYKNIRESCHIIHAKPVIKLLDLDVKMNLKNNFYMQSRNSSVLKSIIFKKLINVK</sequence>
<dbReference type="GO" id="GO:0016743">
    <property type="term" value="F:carboxyl- or carbamoyltransferase activity"/>
    <property type="evidence" value="ECO:0007669"/>
    <property type="project" value="InterPro"/>
</dbReference>
<dbReference type="SUPFAM" id="SSF53671">
    <property type="entry name" value="Aspartate/ornithine carbamoyltransferase"/>
    <property type="match status" value="1"/>
</dbReference>
<evidence type="ECO:0000313" key="3">
    <source>
        <dbReference type="EMBL" id="ADZ90156.1"/>
    </source>
</evidence>
<feature type="domain" description="Aspartate/ornithine carbamoyltransferase carbamoyl-P binding" evidence="2">
    <location>
        <begin position="3"/>
        <end position="150"/>
    </location>
</feature>
<dbReference type="eggNOG" id="COG0540">
    <property type="taxonomic scope" value="Bacteria"/>
</dbReference>
<dbReference type="OrthoDB" id="9802587at2"/>
<dbReference type="Pfam" id="PF02729">
    <property type="entry name" value="OTCace_N"/>
    <property type="match status" value="1"/>
</dbReference>
<dbReference type="KEGG" id="mme:Marme_0881"/>
<dbReference type="PATRIC" id="fig|717774.3.peg.922"/>
<proteinExistence type="predicted"/>
<gene>
    <name evidence="3" type="ordered locus">Marme_0881</name>
</gene>
<accession>F2K3Q7</accession>
<keyword evidence="4" id="KW-1185">Reference proteome</keyword>
<evidence type="ECO:0000313" key="4">
    <source>
        <dbReference type="Proteomes" id="UP000001062"/>
    </source>
</evidence>
<dbReference type="PANTHER" id="PTHR45753:SF6">
    <property type="entry name" value="ASPARTATE CARBAMOYLTRANSFERASE"/>
    <property type="match status" value="1"/>
</dbReference>
<dbReference type="PRINTS" id="PR00101">
    <property type="entry name" value="ATCASE"/>
</dbReference>
<evidence type="ECO:0000256" key="1">
    <source>
        <dbReference type="ARBA" id="ARBA00022679"/>
    </source>
</evidence>
<dbReference type="STRING" id="717774.Marme_0881"/>
<dbReference type="AlphaFoldDB" id="F2K3Q7"/>
<protein>
    <submittedName>
        <fullName evidence="3">Aspartate/ornithine carbamoyltransferase carbamoyl-P binding domain</fullName>
    </submittedName>
</protein>
<evidence type="ECO:0000259" key="2">
    <source>
        <dbReference type="Pfam" id="PF02729"/>
    </source>
</evidence>
<dbReference type="GO" id="GO:0016597">
    <property type="term" value="F:amino acid binding"/>
    <property type="evidence" value="ECO:0007669"/>
    <property type="project" value="InterPro"/>
</dbReference>
<dbReference type="HOGENOM" id="CLU_043846_1_2_6"/>
<dbReference type="RefSeq" id="WP_013660061.1">
    <property type="nucleotide sequence ID" value="NC_015276.1"/>
</dbReference>
<dbReference type="GO" id="GO:0006520">
    <property type="term" value="P:amino acid metabolic process"/>
    <property type="evidence" value="ECO:0007669"/>
    <property type="project" value="InterPro"/>
</dbReference>
<organism evidence="3 4">
    <name type="scientific">Marinomonas mediterranea (strain ATCC 700492 / JCM 21426 / NBRC 103028 / MMB-1)</name>
    <dbReference type="NCBI Taxonomy" id="717774"/>
    <lineage>
        <taxon>Bacteria</taxon>
        <taxon>Pseudomonadati</taxon>
        <taxon>Pseudomonadota</taxon>
        <taxon>Gammaproteobacteria</taxon>
        <taxon>Oceanospirillales</taxon>
        <taxon>Oceanospirillaceae</taxon>
        <taxon>Marinomonas</taxon>
    </lineage>
</organism>
<reference evidence="3 4" key="1">
    <citation type="journal article" date="2012" name="Stand. Genomic Sci.">
        <title>Complete genome sequence of the melanogenic marine bacterium Marinomonas mediterranea type strain (MMB-1(T)).</title>
        <authorList>
            <person name="Lucas-Elio P."/>
            <person name="Goodwin L."/>
            <person name="Woyke T."/>
            <person name="Pitluck S."/>
            <person name="Nolan M."/>
            <person name="Kyrpides N.C."/>
            <person name="Detter J.C."/>
            <person name="Copeland A."/>
            <person name="Teshima H."/>
            <person name="Bruce D."/>
            <person name="Detter C."/>
            <person name="Tapia R."/>
            <person name="Han S."/>
            <person name="Land M.L."/>
            <person name="Ivanova N."/>
            <person name="Mikhailova N."/>
            <person name="Johnston A.W."/>
            <person name="Sanchez-Amat A."/>
        </authorList>
    </citation>
    <scope>NUCLEOTIDE SEQUENCE [LARGE SCALE GENOMIC DNA]</scope>
    <source>
        <strain evidence="4">ATCC 700492 / JCM 21426 / NBRC 103028 / MMB-1</strain>
    </source>
</reference>
<dbReference type="Proteomes" id="UP000001062">
    <property type="component" value="Chromosome"/>
</dbReference>